<sequence length="67" mass="7947">MIENAEKPVFKFSSYLEDLGCLISHGSDWLALHWQQLTWTLKEPSETCRLHMISTVNHWHVCIHERL</sequence>
<proteinExistence type="predicted"/>
<evidence type="ECO:0000313" key="1">
    <source>
        <dbReference type="EMBL" id="KAH3755146.1"/>
    </source>
</evidence>
<organism evidence="1 2">
    <name type="scientific">Dreissena polymorpha</name>
    <name type="common">Zebra mussel</name>
    <name type="synonym">Mytilus polymorpha</name>
    <dbReference type="NCBI Taxonomy" id="45954"/>
    <lineage>
        <taxon>Eukaryota</taxon>
        <taxon>Metazoa</taxon>
        <taxon>Spiralia</taxon>
        <taxon>Lophotrochozoa</taxon>
        <taxon>Mollusca</taxon>
        <taxon>Bivalvia</taxon>
        <taxon>Autobranchia</taxon>
        <taxon>Heteroconchia</taxon>
        <taxon>Euheterodonta</taxon>
        <taxon>Imparidentia</taxon>
        <taxon>Neoheterodontei</taxon>
        <taxon>Myida</taxon>
        <taxon>Dreissenoidea</taxon>
        <taxon>Dreissenidae</taxon>
        <taxon>Dreissena</taxon>
    </lineage>
</organism>
<gene>
    <name evidence="1" type="ORF">DPMN_189833</name>
</gene>
<dbReference type="AlphaFoldDB" id="A0A9D4DUS6"/>
<name>A0A9D4DUS6_DREPO</name>
<reference evidence="1" key="1">
    <citation type="journal article" date="2019" name="bioRxiv">
        <title>The Genome of the Zebra Mussel, Dreissena polymorpha: A Resource for Invasive Species Research.</title>
        <authorList>
            <person name="McCartney M.A."/>
            <person name="Auch B."/>
            <person name="Kono T."/>
            <person name="Mallez S."/>
            <person name="Zhang Y."/>
            <person name="Obille A."/>
            <person name="Becker A."/>
            <person name="Abrahante J.E."/>
            <person name="Garbe J."/>
            <person name="Badalamenti J.P."/>
            <person name="Herman A."/>
            <person name="Mangelson H."/>
            <person name="Liachko I."/>
            <person name="Sullivan S."/>
            <person name="Sone E.D."/>
            <person name="Koren S."/>
            <person name="Silverstein K.A.T."/>
            <person name="Beckman K.B."/>
            <person name="Gohl D.M."/>
        </authorList>
    </citation>
    <scope>NUCLEOTIDE SEQUENCE</scope>
    <source>
        <strain evidence="1">Duluth1</strain>
        <tissue evidence="1">Whole animal</tissue>
    </source>
</reference>
<dbReference type="EMBL" id="JAIWYP010000010">
    <property type="protein sequence ID" value="KAH3755146.1"/>
    <property type="molecule type" value="Genomic_DNA"/>
</dbReference>
<comment type="caution">
    <text evidence="1">The sequence shown here is derived from an EMBL/GenBank/DDBJ whole genome shotgun (WGS) entry which is preliminary data.</text>
</comment>
<accession>A0A9D4DUS6</accession>
<evidence type="ECO:0000313" key="2">
    <source>
        <dbReference type="Proteomes" id="UP000828390"/>
    </source>
</evidence>
<dbReference type="Proteomes" id="UP000828390">
    <property type="component" value="Unassembled WGS sequence"/>
</dbReference>
<protein>
    <submittedName>
        <fullName evidence="1">Uncharacterized protein</fullName>
    </submittedName>
</protein>
<keyword evidence="2" id="KW-1185">Reference proteome</keyword>
<reference evidence="1" key="2">
    <citation type="submission" date="2020-11" db="EMBL/GenBank/DDBJ databases">
        <authorList>
            <person name="McCartney M.A."/>
            <person name="Auch B."/>
            <person name="Kono T."/>
            <person name="Mallez S."/>
            <person name="Becker A."/>
            <person name="Gohl D.M."/>
            <person name="Silverstein K.A.T."/>
            <person name="Koren S."/>
            <person name="Bechman K.B."/>
            <person name="Herman A."/>
            <person name="Abrahante J.E."/>
            <person name="Garbe J."/>
        </authorList>
    </citation>
    <scope>NUCLEOTIDE SEQUENCE</scope>
    <source>
        <strain evidence="1">Duluth1</strain>
        <tissue evidence="1">Whole animal</tissue>
    </source>
</reference>